<evidence type="ECO:0000313" key="3">
    <source>
        <dbReference type="Proteomes" id="UP001549184"/>
    </source>
</evidence>
<evidence type="ECO:0000256" key="1">
    <source>
        <dbReference type="SAM" id="Phobius"/>
    </source>
</evidence>
<keyword evidence="1" id="KW-0472">Membrane</keyword>
<gene>
    <name evidence="2" type="ORF">ABIC75_003025</name>
</gene>
<comment type="caution">
    <text evidence="2">The sequence shown here is derived from an EMBL/GenBank/DDBJ whole genome shotgun (WGS) entry which is preliminary data.</text>
</comment>
<dbReference type="Proteomes" id="UP001549184">
    <property type="component" value="Unassembled WGS sequence"/>
</dbReference>
<dbReference type="Pfam" id="PF14023">
    <property type="entry name" value="Bestrophin-like"/>
    <property type="match status" value="1"/>
</dbReference>
<keyword evidence="1" id="KW-1133">Transmembrane helix</keyword>
<feature type="transmembrane region" description="Helical" evidence="1">
    <location>
        <begin position="184"/>
        <end position="203"/>
    </location>
</feature>
<organism evidence="2 3">
    <name type="scientific">Dyella japonica</name>
    <dbReference type="NCBI Taxonomy" id="231455"/>
    <lineage>
        <taxon>Bacteria</taxon>
        <taxon>Pseudomonadati</taxon>
        <taxon>Pseudomonadota</taxon>
        <taxon>Gammaproteobacteria</taxon>
        <taxon>Lysobacterales</taxon>
        <taxon>Rhodanobacteraceae</taxon>
        <taxon>Dyella</taxon>
    </lineage>
</organism>
<reference evidence="2 3" key="1">
    <citation type="submission" date="2024-06" db="EMBL/GenBank/DDBJ databases">
        <title>Sorghum-associated microbial communities from plants grown in Nebraska, USA.</title>
        <authorList>
            <person name="Schachtman D."/>
        </authorList>
    </citation>
    <scope>NUCLEOTIDE SEQUENCE [LARGE SCALE GENOMIC DNA]</scope>
    <source>
        <strain evidence="2 3">1073</strain>
    </source>
</reference>
<proteinExistence type="predicted"/>
<name>A0ABV2JWT1_9GAMM</name>
<dbReference type="EMBL" id="JBEPMU010000004">
    <property type="protein sequence ID" value="MET3653289.1"/>
    <property type="molecule type" value="Genomic_DNA"/>
</dbReference>
<keyword evidence="3" id="KW-1185">Reference proteome</keyword>
<evidence type="ECO:0008006" key="4">
    <source>
        <dbReference type="Google" id="ProtNLM"/>
    </source>
</evidence>
<dbReference type="RefSeq" id="WP_354014677.1">
    <property type="nucleotide sequence ID" value="NZ_JBEPMU010000004.1"/>
</dbReference>
<sequence length="254" mass="27994">MMEHFLIFLLIFASVFVCALLGMYARTRLPNHHLDEDSASSIKLAAGLIATIAALVLGLLISSAKSSYDAVNGDLQRNAVNMLRLDRALAQYGPEARPLRDELKHSYANWVDLLSSGDRERIAELDSPEILRHISQFQHHIAGLAPSTPVQHQLQDRALDISDEVFAARWLALMQKNGTIPMTLLLVLAAWLCVIFGTFGLFAPRNHTVLFFFLVCALSASGAIFVILEMDTPLTGIVRVSVAPMREAISQMGQ</sequence>
<accession>A0ABV2JWT1</accession>
<dbReference type="InterPro" id="IPR025333">
    <property type="entry name" value="DUF4239"/>
</dbReference>
<protein>
    <recommendedName>
        <fullName evidence="4">DUF4239 domain-containing protein</fullName>
    </recommendedName>
</protein>
<keyword evidence="1" id="KW-0812">Transmembrane</keyword>
<feature type="transmembrane region" description="Helical" evidence="1">
    <location>
        <begin position="41"/>
        <end position="61"/>
    </location>
</feature>
<evidence type="ECO:0000313" key="2">
    <source>
        <dbReference type="EMBL" id="MET3653289.1"/>
    </source>
</evidence>
<feature type="transmembrane region" description="Helical" evidence="1">
    <location>
        <begin position="209"/>
        <end position="228"/>
    </location>
</feature>